<accession>A0AAN5CLN0</accession>
<reference evidence="2" key="1">
    <citation type="submission" date="2022-10" db="EMBL/GenBank/DDBJ databases">
        <title>Genome assembly of Pristionchus species.</title>
        <authorList>
            <person name="Yoshida K."/>
            <person name="Sommer R.J."/>
        </authorList>
    </citation>
    <scope>NUCLEOTIDE SEQUENCE [LARGE SCALE GENOMIC DNA]</scope>
    <source>
        <strain evidence="2">RS5460</strain>
    </source>
</reference>
<evidence type="ECO:0000313" key="2">
    <source>
        <dbReference type="Proteomes" id="UP001328107"/>
    </source>
</evidence>
<dbReference type="AlphaFoldDB" id="A0AAN5CLN0"/>
<organism evidence="1 2">
    <name type="scientific">Pristionchus mayeri</name>
    <dbReference type="NCBI Taxonomy" id="1317129"/>
    <lineage>
        <taxon>Eukaryota</taxon>
        <taxon>Metazoa</taxon>
        <taxon>Ecdysozoa</taxon>
        <taxon>Nematoda</taxon>
        <taxon>Chromadorea</taxon>
        <taxon>Rhabditida</taxon>
        <taxon>Rhabditina</taxon>
        <taxon>Diplogasteromorpha</taxon>
        <taxon>Diplogasteroidea</taxon>
        <taxon>Neodiplogasteridae</taxon>
        <taxon>Pristionchus</taxon>
    </lineage>
</organism>
<name>A0AAN5CLN0_9BILA</name>
<sequence>GNAHGSLESVLAATTKEVLPDDTYIYQTNRTAYYYKNTISQQRLYVKWKGMEIDAELPGEMYCVGSHSNGIFLTTRKKIYKVSFSPPDHMTVVYVRDKAEGEVFDKLGLCSRVRNGKRYAYRVCDNPDREGVP</sequence>
<keyword evidence="2" id="KW-1185">Reference proteome</keyword>
<evidence type="ECO:0000313" key="1">
    <source>
        <dbReference type="EMBL" id="GMR46698.1"/>
    </source>
</evidence>
<protein>
    <submittedName>
        <fullName evidence="1">Uncharacterized protein</fullName>
    </submittedName>
</protein>
<dbReference type="Proteomes" id="UP001328107">
    <property type="component" value="Unassembled WGS sequence"/>
</dbReference>
<comment type="caution">
    <text evidence="1">The sequence shown here is derived from an EMBL/GenBank/DDBJ whole genome shotgun (WGS) entry which is preliminary data.</text>
</comment>
<proteinExistence type="predicted"/>
<dbReference type="EMBL" id="BTRK01000004">
    <property type="protein sequence ID" value="GMR46698.1"/>
    <property type="molecule type" value="Genomic_DNA"/>
</dbReference>
<gene>
    <name evidence="1" type="ORF">PMAYCL1PPCAC_16893</name>
</gene>
<feature type="non-terminal residue" evidence="1">
    <location>
        <position position="1"/>
    </location>
</feature>